<evidence type="ECO:0000259" key="5">
    <source>
        <dbReference type="PROSITE" id="PS51755"/>
    </source>
</evidence>
<sequence length="228" mass="24829">MTNEVSRVLVVDDETALAELVAMALRYEGYRTAVTGSVRGALTEVGRFRPDLIVLDVVLPDGSGVDACARLRRGGTTAPVIFLTARYDVRDRIAGLDSGGDDYLTKPFSLDELVARVRAVLRRSGPSSRTLLACGDLEIDEDAYEVRRGGVPVTLTPTEFRLLRYLAANAGRVLSKAQILDHVWGGDFGASDNTVQTYVSYLRRKLDPLGPPLLHTVARVGYAMRPPP</sequence>
<dbReference type="GO" id="GO:0000976">
    <property type="term" value="F:transcription cis-regulatory region binding"/>
    <property type="evidence" value="ECO:0007669"/>
    <property type="project" value="TreeGrafter"/>
</dbReference>
<organism evidence="6 7">
    <name type="scientific">Cryptosporangium phraense</name>
    <dbReference type="NCBI Taxonomy" id="2593070"/>
    <lineage>
        <taxon>Bacteria</taxon>
        <taxon>Bacillati</taxon>
        <taxon>Actinomycetota</taxon>
        <taxon>Actinomycetes</taxon>
        <taxon>Cryptosporangiales</taxon>
        <taxon>Cryptosporangiaceae</taxon>
        <taxon>Cryptosporangium</taxon>
    </lineage>
</organism>
<dbReference type="PANTHER" id="PTHR48111:SF28">
    <property type="entry name" value="TRANSCRIPTIONAL REGULATORY PROTEIN TCRX-RELATED"/>
    <property type="match status" value="1"/>
</dbReference>
<dbReference type="SMART" id="SM00862">
    <property type="entry name" value="Trans_reg_C"/>
    <property type="match status" value="1"/>
</dbReference>
<evidence type="ECO:0000256" key="3">
    <source>
        <dbReference type="PROSITE-ProRule" id="PRU01091"/>
    </source>
</evidence>
<dbReference type="InterPro" id="IPR001789">
    <property type="entry name" value="Sig_transdc_resp-reg_receiver"/>
</dbReference>
<dbReference type="EMBL" id="VIRS01000001">
    <property type="protein sequence ID" value="TQS46750.1"/>
    <property type="molecule type" value="Genomic_DNA"/>
</dbReference>
<dbReference type="Gene3D" id="3.40.50.2300">
    <property type="match status" value="1"/>
</dbReference>
<dbReference type="Proteomes" id="UP000317982">
    <property type="component" value="Unassembled WGS sequence"/>
</dbReference>
<dbReference type="SMART" id="SM00448">
    <property type="entry name" value="REC"/>
    <property type="match status" value="1"/>
</dbReference>
<dbReference type="OrthoDB" id="9812490at2"/>
<dbReference type="SUPFAM" id="SSF52172">
    <property type="entry name" value="CheY-like"/>
    <property type="match status" value="1"/>
</dbReference>
<accession>A0A545AZI6</accession>
<dbReference type="AlphaFoldDB" id="A0A545AZI6"/>
<dbReference type="InterPro" id="IPR001867">
    <property type="entry name" value="OmpR/PhoB-type_DNA-bd"/>
</dbReference>
<protein>
    <submittedName>
        <fullName evidence="6">Response regulator transcription factor</fullName>
    </submittedName>
</protein>
<feature type="modified residue" description="4-aspartylphosphate" evidence="2">
    <location>
        <position position="56"/>
    </location>
</feature>
<dbReference type="PROSITE" id="PS51755">
    <property type="entry name" value="OMPR_PHOB"/>
    <property type="match status" value="1"/>
</dbReference>
<dbReference type="PANTHER" id="PTHR48111">
    <property type="entry name" value="REGULATOR OF RPOS"/>
    <property type="match status" value="1"/>
</dbReference>
<dbReference type="GO" id="GO:0032993">
    <property type="term" value="C:protein-DNA complex"/>
    <property type="evidence" value="ECO:0007669"/>
    <property type="project" value="TreeGrafter"/>
</dbReference>
<dbReference type="Gene3D" id="1.10.10.10">
    <property type="entry name" value="Winged helix-like DNA-binding domain superfamily/Winged helix DNA-binding domain"/>
    <property type="match status" value="1"/>
</dbReference>
<dbReference type="RefSeq" id="WP_142702368.1">
    <property type="nucleotide sequence ID" value="NZ_VIRS01000001.1"/>
</dbReference>
<proteinExistence type="predicted"/>
<dbReference type="PROSITE" id="PS50110">
    <property type="entry name" value="RESPONSE_REGULATORY"/>
    <property type="match status" value="1"/>
</dbReference>
<comment type="caution">
    <text evidence="6">The sequence shown here is derived from an EMBL/GenBank/DDBJ whole genome shotgun (WGS) entry which is preliminary data.</text>
</comment>
<feature type="domain" description="OmpR/PhoB-type" evidence="5">
    <location>
        <begin position="129"/>
        <end position="226"/>
    </location>
</feature>
<dbReference type="InterPro" id="IPR011006">
    <property type="entry name" value="CheY-like_superfamily"/>
</dbReference>
<dbReference type="Pfam" id="PF00486">
    <property type="entry name" value="Trans_reg_C"/>
    <property type="match status" value="1"/>
</dbReference>
<dbReference type="InParanoid" id="A0A545AZI6"/>
<dbReference type="InterPro" id="IPR039420">
    <property type="entry name" value="WalR-like"/>
</dbReference>
<evidence type="ECO:0000256" key="2">
    <source>
        <dbReference type="PROSITE-ProRule" id="PRU00169"/>
    </source>
</evidence>
<feature type="domain" description="Response regulatory" evidence="4">
    <location>
        <begin position="7"/>
        <end position="121"/>
    </location>
</feature>
<keyword evidence="1 3" id="KW-0238">DNA-binding</keyword>
<feature type="DNA-binding region" description="OmpR/PhoB-type" evidence="3">
    <location>
        <begin position="129"/>
        <end position="226"/>
    </location>
</feature>
<dbReference type="GO" id="GO:0005829">
    <property type="term" value="C:cytosol"/>
    <property type="evidence" value="ECO:0007669"/>
    <property type="project" value="TreeGrafter"/>
</dbReference>
<keyword evidence="2" id="KW-0597">Phosphoprotein</keyword>
<dbReference type="GO" id="GO:0006355">
    <property type="term" value="P:regulation of DNA-templated transcription"/>
    <property type="evidence" value="ECO:0007669"/>
    <property type="project" value="InterPro"/>
</dbReference>
<evidence type="ECO:0000259" key="4">
    <source>
        <dbReference type="PROSITE" id="PS50110"/>
    </source>
</evidence>
<dbReference type="InterPro" id="IPR036388">
    <property type="entry name" value="WH-like_DNA-bd_sf"/>
</dbReference>
<evidence type="ECO:0000256" key="1">
    <source>
        <dbReference type="ARBA" id="ARBA00023125"/>
    </source>
</evidence>
<keyword evidence="7" id="KW-1185">Reference proteome</keyword>
<name>A0A545AZI6_9ACTN</name>
<dbReference type="Pfam" id="PF00072">
    <property type="entry name" value="Response_reg"/>
    <property type="match status" value="1"/>
</dbReference>
<evidence type="ECO:0000313" key="7">
    <source>
        <dbReference type="Proteomes" id="UP000317982"/>
    </source>
</evidence>
<dbReference type="GO" id="GO:0000156">
    <property type="term" value="F:phosphorelay response regulator activity"/>
    <property type="evidence" value="ECO:0007669"/>
    <property type="project" value="TreeGrafter"/>
</dbReference>
<reference evidence="6 7" key="1">
    <citation type="submission" date="2019-07" db="EMBL/GenBank/DDBJ databases">
        <title>Cryptosporangium phraense sp. nov., isolated from plant litter.</title>
        <authorList>
            <person name="Suriyachadkun C."/>
        </authorList>
    </citation>
    <scope>NUCLEOTIDE SEQUENCE [LARGE SCALE GENOMIC DNA]</scope>
    <source>
        <strain evidence="6 7">A-T 5661</strain>
    </source>
</reference>
<evidence type="ECO:0000313" key="6">
    <source>
        <dbReference type="EMBL" id="TQS46750.1"/>
    </source>
</evidence>
<dbReference type="Gene3D" id="6.10.250.690">
    <property type="match status" value="1"/>
</dbReference>
<dbReference type="CDD" id="cd00383">
    <property type="entry name" value="trans_reg_C"/>
    <property type="match status" value="1"/>
</dbReference>
<gene>
    <name evidence="6" type="ORF">FL583_00265</name>
</gene>